<dbReference type="InterPro" id="IPR056924">
    <property type="entry name" value="SH3_Tf2-1"/>
</dbReference>
<dbReference type="InterPro" id="IPR000477">
    <property type="entry name" value="RT_dom"/>
</dbReference>
<proteinExistence type="inferred from homology"/>
<dbReference type="InterPro" id="IPR016197">
    <property type="entry name" value="Chromo-like_dom_sf"/>
</dbReference>
<keyword evidence="7" id="KW-0378">Hydrolase</keyword>
<evidence type="ECO:0000256" key="1">
    <source>
        <dbReference type="ARBA" id="ARBA00010879"/>
    </source>
</evidence>
<dbReference type="InterPro" id="IPR001584">
    <property type="entry name" value="Integrase_cat-core"/>
</dbReference>
<evidence type="ECO:0000256" key="2">
    <source>
        <dbReference type="ARBA" id="ARBA00012180"/>
    </source>
</evidence>
<dbReference type="GO" id="GO:0003964">
    <property type="term" value="F:RNA-directed DNA polymerase activity"/>
    <property type="evidence" value="ECO:0007669"/>
    <property type="project" value="UniProtKB-KW"/>
</dbReference>
<evidence type="ECO:0000256" key="6">
    <source>
        <dbReference type="ARBA" id="ARBA00022759"/>
    </source>
</evidence>
<evidence type="ECO:0000313" key="12">
    <source>
        <dbReference type="Proteomes" id="UP001059041"/>
    </source>
</evidence>
<dbReference type="GO" id="GO:0015074">
    <property type="term" value="P:DNA integration"/>
    <property type="evidence" value="ECO:0007669"/>
    <property type="project" value="InterPro"/>
</dbReference>
<reference evidence="11" key="1">
    <citation type="submission" date="2021-02" db="EMBL/GenBank/DDBJ databases">
        <title>Comparative genomics reveals that relaxation of natural selection precedes convergent phenotypic evolution of cavefish.</title>
        <authorList>
            <person name="Peng Z."/>
        </authorList>
    </citation>
    <scope>NUCLEOTIDE SEQUENCE</scope>
    <source>
        <tissue evidence="11">Muscle</tissue>
    </source>
</reference>
<dbReference type="CDD" id="cd09274">
    <property type="entry name" value="RNase_HI_RT_Ty3"/>
    <property type="match status" value="1"/>
</dbReference>
<dbReference type="GO" id="GO:0004523">
    <property type="term" value="F:RNA-DNA hybrid ribonuclease activity"/>
    <property type="evidence" value="ECO:0007669"/>
    <property type="project" value="UniProtKB-EC"/>
</dbReference>
<dbReference type="GO" id="GO:0003676">
    <property type="term" value="F:nucleic acid binding"/>
    <property type="evidence" value="ECO:0007669"/>
    <property type="project" value="InterPro"/>
</dbReference>
<dbReference type="InterPro" id="IPR043502">
    <property type="entry name" value="DNA/RNA_pol_sf"/>
</dbReference>
<dbReference type="InterPro" id="IPR012337">
    <property type="entry name" value="RNaseH-like_sf"/>
</dbReference>
<dbReference type="Pfam" id="PF24626">
    <property type="entry name" value="SH3_Tf2-1"/>
    <property type="match status" value="1"/>
</dbReference>
<dbReference type="FunFam" id="3.30.70.270:FF:000020">
    <property type="entry name" value="Transposon Tf2-6 polyprotein-like Protein"/>
    <property type="match status" value="1"/>
</dbReference>
<dbReference type="SUPFAM" id="SSF56672">
    <property type="entry name" value="DNA/RNA polymerases"/>
    <property type="match status" value="1"/>
</dbReference>
<comment type="similarity">
    <text evidence="1">Belongs to the beta type-B retroviral polymerase family. HERV class-II K(HML-2) pol subfamily.</text>
</comment>
<dbReference type="InterPro" id="IPR036397">
    <property type="entry name" value="RNaseH_sf"/>
</dbReference>
<dbReference type="EC" id="3.1.26.4" evidence="2"/>
<evidence type="ECO:0000256" key="3">
    <source>
        <dbReference type="ARBA" id="ARBA00022679"/>
    </source>
</evidence>
<keyword evidence="8" id="KW-0695">RNA-directed DNA polymerase</keyword>
<evidence type="ECO:0000259" key="10">
    <source>
        <dbReference type="PROSITE" id="PS50994"/>
    </source>
</evidence>
<dbReference type="InterPro" id="IPR043128">
    <property type="entry name" value="Rev_trsase/Diguanyl_cyclase"/>
</dbReference>
<evidence type="ECO:0000256" key="5">
    <source>
        <dbReference type="ARBA" id="ARBA00022722"/>
    </source>
</evidence>
<evidence type="ECO:0000256" key="8">
    <source>
        <dbReference type="ARBA" id="ARBA00022918"/>
    </source>
</evidence>
<dbReference type="CDD" id="cd01647">
    <property type="entry name" value="RT_LTR"/>
    <property type="match status" value="1"/>
</dbReference>
<evidence type="ECO:0000256" key="7">
    <source>
        <dbReference type="ARBA" id="ARBA00022801"/>
    </source>
</evidence>
<feature type="domain" description="Reverse transcriptase" evidence="9">
    <location>
        <begin position="312"/>
        <end position="491"/>
    </location>
</feature>
<dbReference type="FunFam" id="3.10.20.370:FF:000003">
    <property type="entry name" value="Transposon Tf2-6 polyprotein"/>
    <property type="match status" value="1"/>
</dbReference>
<keyword evidence="3" id="KW-0808">Transferase</keyword>
<evidence type="ECO:0000313" key="11">
    <source>
        <dbReference type="EMBL" id="KAI7808434.1"/>
    </source>
</evidence>
<comment type="caution">
    <text evidence="11">The sequence shown here is derived from an EMBL/GenBank/DDBJ whole genome shotgun (WGS) entry which is preliminary data.</text>
</comment>
<dbReference type="SUPFAM" id="SSF53098">
    <property type="entry name" value="Ribonuclease H-like"/>
    <property type="match status" value="1"/>
</dbReference>
<dbReference type="Gene3D" id="3.30.70.270">
    <property type="match status" value="2"/>
</dbReference>
<protein>
    <recommendedName>
        <fullName evidence="2">ribonuclease H</fullName>
        <ecNumber evidence="2">3.1.26.4</ecNumber>
    </recommendedName>
</protein>
<name>A0A9W7WUC7_TRIRA</name>
<dbReference type="Pfam" id="PF17917">
    <property type="entry name" value="RT_RNaseH"/>
    <property type="match status" value="1"/>
</dbReference>
<dbReference type="PANTHER" id="PTHR37984">
    <property type="entry name" value="PROTEIN CBG26694"/>
    <property type="match status" value="1"/>
</dbReference>
<dbReference type="InterPro" id="IPR005162">
    <property type="entry name" value="Retrotrans_gag_dom"/>
</dbReference>
<keyword evidence="12" id="KW-1185">Reference proteome</keyword>
<keyword evidence="4" id="KW-0548">Nucleotidyltransferase</keyword>
<keyword evidence="5" id="KW-0540">Nuclease</keyword>
<dbReference type="Proteomes" id="UP001059041">
    <property type="component" value="Linkage Group LG6"/>
</dbReference>
<gene>
    <name evidence="11" type="ORF">IRJ41_004886</name>
</gene>
<dbReference type="AlphaFoldDB" id="A0A9W7WUC7"/>
<accession>A0A9W7WUC7</accession>
<dbReference type="Gene3D" id="3.30.420.10">
    <property type="entry name" value="Ribonuclease H-like superfamily/Ribonuclease H"/>
    <property type="match status" value="1"/>
</dbReference>
<dbReference type="EMBL" id="JAFHDT010000006">
    <property type="protein sequence ID" value="KAI7808434.1"/>
    <property type="molecule type" value="Genomic_DNA"/>
</dbReference>
<dbReference type="PANTHER" id="PTHR37984:SF5">
    <property type="entry name" value="PROTEIN NYNRIN-LIKE"/>
    <property type="match status" value="1"/>
</dbReference>
<dbReference type="Pfam" id="PF03732">
    <property type="entry name" value="Retrotrans_gag"/>
    <property type="match status" value="1"/>
</dbReference>
<dbReference type="SUPFAM" id="SSF54160">
    <property type="entry name" value="Chromo domain-like"/>
    <property type="match status" value="1"/>
</dbReference>
<dbReference type="InterPro" id="IPR050951">
    <property type="entry name" value="Retrovirus_Pol_polyprotein"/>
</dbReference>
<evidence type="ECO:0000259" key="9">
    <source>
        <dbReference type="PROSITE" id="PS50878"/>
    </source>
</evidence>
<dbReference type="InterPro" id="IPR041373">
    <property type="entry name" value="RT_RNaseH"/>
</dbReference>
<evidence type="ECO:0000256" key="4">
    <source>
        <dbReference type="ARBA" id="ARBA00022695"/>
    </source>
</evidence>
<dbReference type="PROSITE" id="PS50994">
    <property type="entry name" value="INTEGRASE"/>
    <property type="match status" value="1"/>
</dbReference>
<dbReference type="PROSITE" id="PS50878">
    <property type="entry name" value="RT_POL"/>
    <property type="match status" value="1"/>
</dbReference>
<keyword evidence="6" id="KW-0255">Endonuclease</keyword>
<dbReference type="Gene3D" id="3.10.10.10">
    <property type="entry name" value="HIV Type 1 Reverse Transcriptase, subunit A, domain 1"/>
    <property type="match status" value="1"/>
</dbReference>
<organism evidence="11 12">
    <name type="scientific">Triplophysa rosa</name>
    <name type="common">Cave loach</name>
    <dbReference type="NCBI Taxonomy" id="992332"/>
    <lineage>
        <taxon>Eukaryota</taxon>
        <taxon>Metazoa</taxon>
        <taxon>Chordata</taxon>
        <taxon>Craniata</taxon>
        <taxon>Vertebrata</taxon>
        <taxon>Euteleostomi</taxon>
        <taxon>Actinopterygii</taxon>
        <taxon>Neopterygii</taxon>
        <taxon>Teleostei</taxon>
        <taxon>Ostariophysi</taxon>
        <taxon>Cypriniformes</taxon>
        <taxon>Nemacheilidae</taxon>
        <taxon>Triplophysa</taxon>
    </lineage>
</organism>
<feature type="domain" description="Integrase catalytic" evidence="10">
    <location>
        <begin position="707"/>
        <end position="814"/>
    </location>
</feature>
<sequence>MDSAGGNPLHSAVTQQGVLLGQQVTRLNTAAQQIGALHAQVTDLTARFQTAQTDAASQAGPFRPEPEPHVNNPPIYDGDTNSCRAFLSQCSLVFNLQPRRYTSEASKVSFVLTLLSGPAREWGMAVWDAQSPCCASFEEFRKEMERLFDRSVRGDEAAAKLSRLTQGRASITDYAIKFQTLSLAVIDVPTELESLISLALRVESRMELRRRRRQATSAWRRMDSPDSANIVLYILESPSNVIMDPVDLTSVPAEYHDLGGVFSKSRATSLPPHRPYDCVIDLLPGTSPPRGRLFSLSGPEREAMDQYIRDSLQAGLIRRSSSPAGAGFFFVQKKDGSLRPCIDYRGLNDITVKNRYPLPLMSSAFELLQGAKVFTKLDLRNAYHLVRIREGDEWKTAFNTPTGHYEYLVLPFGLTNAPAVFQGLVNSVLGDMINQFVFVYLDDILIFSSSPQEHTQHVRRVLQRLLENRLFVKAEKCEFHAESVTFLGHIVSTSGIQADPAKTEAVAKWPIPDSRKELQRFLGFANFYRRFVRNFGQIAAPLTMLTSTKNPFRWNQQAQVAFDRLRSRFISAPVLSVPDPVCQFIVEVDASDVGVGAVLSQRSAHDGKVHPCAYFSHRLSPAECNYDIGNRELLAVKLALEEWRHWLEGAAQPFLVWTDHKNLEYIRSARRLSSRQARWALFFGRFNFTLSFRPGSKNTKPDALSRLFATPGDRFSTDTILPRGVRVKEAGRGVQVPTELVDRFSKAVHFIPLPKLPSSRETAQLLIDHVFRLHGLPVDLVSDRGPQFTSRLSPFECSLGYNPPLFPSQEPDAAVPSALAFIQRCRRTWRRAREVLARTSRRTKAAADRHRSSPPTYVCGQRVWLATKDLPLRAPSRKLAPRFIGPFRITKVVNPVAIRLRLPPSLGRVHPVFHVSRVKPVFSSPLNPACSRPPPPPPRLVDGSPSYSVRRLLDVRRRGRGFQYLVDWEVFVPPLWVFVLLFNYKYIC</sequence>
<dbReference type="Pfam" id="PF00078">
    <property type="entry name" value="RVT_1"/>
    <property type="match status" value="1"/>
</dbReference>